<reference evidence="1 2" key="1">
    <citation type="submission" date="2014-04" db="EMBL/GenBank/DDBJ databases">
        <authorList>
            <consortium name="DOE Joint Genome Institute"/>
            <person name="Kuo A."/>
            <person name="Kohler A."/>
            <person name="Jargeat P."/>
            <person name="Nagy L.G."/>
            <person name="Floudas D."/>
            <person name="Copeland A."/>
            <person name="Barry K.W."/>
            <person name="Cichocki N."/>
            <person name="Veneault-Fourrey C."/>
            <person name="LaButti K."/>
            <person name="Lindquist E.A."/>
            <person name="Lipzen A."/>
            <person name="Lundell T."/>
            <person name="Morin E."/>
            <person name="Murat C."/>
            <person name="Sun H."/>
            <person name="Tunlid A."/>
            <person name="Henrissat B."/>
            <person name="Grigoriev I.V."/>
            <person name="Hibbett D.S."/>
            <person name="Martin F."/>
            <person name="Nordberg H.P."/>
            <person name="Cantor M.N."/>
            <person name="Hua S.X."/>
        </authorList>
    </citation>
    <scope>NUCLEOTIDE SEQUENCE [LARGE SCALE GENOMIC DNA]</scope>
    <source>
        <strain evidence="1 2">Ve08.2h10</strain>
    </source>
</reference>
<sequence length="143" mass="15670">IVWETATNTGCTSKMVKWLVDHPVDCIVLFSEDKSTPCPEGRASGRTKLEICAVIAELIFKDDQDYALLFALHAAKICQSCYHEQAVKFTQTGNGIAPDAEGHSNLLQAVKKEFPWYSDLHSLWGGISSYTPKALINSVPGAL</sequence>
<accession>A0A0D0E9I5</accession>
<evidence type="ECO:0000313" key="2">
    <source>
        <dbReference type="Proteomes" id="UP000054538"/>
    </source>
</evidence>
<dbReference type="InParanoid" id="A0A0D0E9I5"/>
<name>A0A0D0E9I5_9AGAM</name>
<dbReference type="AlphaFoldDB" id="A0A0D0E9I5"/>
<protein>
    <submittedName>
        <fullName evidence="1">Uncharacterized protein</fullName>
    </submittedName>
</protein>
<reference evidence="2" key="2">
    <citation type="submission" date="2015-01" db="EMBL/GenBank/DDBJ databases">
        <title>Evolutionary Origins and Diversification of the Mycorrhizal Mutualists.</title>
        <authorList>
            <consortium name="DOE Joint Genome Institute"/>
            <consortium name="Mycorrhizal Genomics Consortium"/>
            <person name="Kohler A."/>
            <person name="Kuo A."/>
            <person name="Nagy L.G."/>
            <person name="Floudas D."/>
            <person name="Copeland A."/>
            <person name="Barry K.W."/>
            <person name="Cichocki N."/>
            <person name="Veneault-Fourrey C."/>
            <person name="LaButti K."/>
            <person name="Lindquist E.A."/>
            <person name="Lipzen A."/>
            <person name="Lundell T."/>
            <person name="Morin E."/>
            <person name="Murat C."/>
            <person name="Riley R."/>
            <person name="Ohm R."/>
            <person name="Sun H."/>
            <person name="Tunlid A."/>
            <person name="Henrissat B."/>
            <person name="Grigoriev I.V."/>
            <person name="Hibbett D.S."/>
            <person name="Martin F."/>
        </authorList>
    </citation>
    <scope>NUCLEOTIDE SEQUENCE [LARGE SCALE GENOMIC DNA]</scope>
    <source>
        <strain evidence="2">Ve08.2h10</strain>
    </source>
</reference>
<dbReference type="Proteomes" id="UP000054538">
    <property type="component" value="Unassembled WGS sequence"/>
</dbReference>
<gene>
    <name evidence="1" type="ORF">PAXRUDRAFT_139847</name>
</gene>
<feature type="non-terminal residue" evidence="1">
    <location>
        <position position="1"/>
    </location>
</feature>
<keyword evidence="2" id="KW-1185">Reference proteome</keyword>
<dbReference type="HOGENOM" id="CLU_041175_2_1_1"/>
<evidence type="ECO:0000313" key="1">
    <source>
        <dbReference type="EMBL" id="KIK95825.1"/>
    </source>
</evidence>
<proteinExistence type="predicted"/>
<organism evidence="1 2">
    <name type="scientific">Paxillus rubicundulus Ve08.2h10</name>
    <dbReference type="NCBI Taxonomy" id="930991"/>
    <lineage>
        <taxon>Eukaryota</taxon>
        <taxon>Fungi</taxon>
        <taxon>Dikarya</taxon>
        <taxon>Basidiomycota</taxon>
        <taxon>Agaricomycotina</taxon>
        <taxon>Agaricomycetes</taxon>
        <taxon>Agaricomycetidae</taxon>
        <taxon>Boletales</taxon>
        <taxon>Paxilineae</taxon>
        <taxon>Paxillaceae</taxon>
        <taxon>Paxillus</taxon>
    </lineage>
</organism>
<dbReference type="OrthoDB" id="2693027at2759"/>
<dbReference type="EMBL" id="KN825019">
    <property type="protein sequence ID" value="KIK95825.1"/>
    <property type="molecule type" value="Genomic_DNA"/>
</dbReference>